<dbReference type="GO" id="GO:0003676">
    <property type="term" value="F:nucleic acid binding"/>
    <property type="evidence" value="ECO:0007669"/>
    <property type="project" value="InterPro"/>
</dbReference>
<feature type="domain" description="RNase H type-1" evidence="3">
    <location>
        <begin position="454"/>
        <end position="561"/>
    </location>
</feature>
<dbReference type="Pfam" id="PF00078">
    <property type="entry name" value="RVT_1"/>
    <property type="match status" value="1"/>
</dbReference>
<dbReference type="PANTHER" id="PTHR48475">
    <property type="entry name" value="RIBONUCLEASE H"/>
    <property type="match status" value="1"/>
</dbReference>
<reference evidence="4" key="1">
    <citation type="submission" date="2018-05" db="EMBL/GenBank/DDBJ databases">
        <title>Draft genome of Mucuna pruriens seed.</title>
        <authorList>
            <person name="Nnadi N.E."/>
            <person name="Vos R."/>
            <person name="Hasami M.H."/>
            <person name="Devisetty U.K."/>
            <person name="Aguiy J.C."/>
        </authorList>
    </citation>
    <scope>NUCLEOTIDE SEQUENCE [LARGE SCALE GENOMIC DNA]</scope>
    <source>
        <strain evidence="4">JCA_2017</strain>
    </source>
</reference>
<evidence type="ECO:0000256" key="1">
    <source>
        <dbReference type="SAM" id="MobiDB-lite"/>
    </source>
</evidence>
<feature type="region of interest" description="Disordered" evidence="1">
    <location>
        <begin position="277"/>
        <end position="312"/>
    </location>
</feature>
<dbReference type="EMBL" id="QJKJ01005400">
    <property type="protein sequence ID" value="RDX90448.1"/>
    <property type="molecule type" value="Genomic_DNA"/>
</dbReference>
<evidence type="ECO:0000259" key="3">
    <source>
        <dbReference type="Pfam" id="PF13456"/>
    </source>
</evidence>
<evidence type="ECO:0000259" key="2">
    <source>
        <dbReference type="Pfam" id="PF00078"/>
    </source>
</evidence>
<dbReference type="OrthoDB" id="101614at2759"/>
<dbReference type="InterPro" id="IPR036397">
    <property type="entry name" value="RNaseH_sf"/>
</dbReference>
<dbReference type="CDD" id="cd01647">
    <property type="entry name" value="RT_LTR"/>
    <property type="match status" value="1"/>
</dbReference>
<dbReference type="SUPFAM" id="SSF53098">
    <property type="entry name" value="Ribonuclease H-like"/>
    <property type="match status" value="1"/>
</dbReference>
<evidence type="ECO:0000313" key="5">
    <source>
        <dbReference type="Proteomes" id="UP000257109"/>
    </source>
</evidence>
<dbReference type="Gene3D" id="3.30.420.10">
    <property type="entry name" value="Ribonuclease H-like superfamily/Ribonuclease H"/>
    <property type="match status" value="1"/>
</dbReference>
<dbReference type="InterPro" id="IPR002156">
    <property type="entry name" value="RNaseH_domain"/>
</dbReference>
<dbReference type="InterPro" id="IPR043128">
    <property type="entry name" value="Rev_trsase/Diguanyl_cyclase"/>
</dbReference>
<dbReference type="SUPFAM" id="SSF56672">
    <property type="entry name" value="DNA/RNA polymerases"/>
    <property type="match status" value="1"/>
</dbReference>
<proteinExistence type="predicted"/>
<gene>
    <name evidence="4" type="ORF">CR513_27688</name>
</gene>
<name>A0A371GIP8_MUCPR</name>
<keyword evidence="5" id="KW-1185">Reference proteome</keyword>
<dbReference type="Proteomes" id="UP000257109">
    <property type="component" value="Unassembled WGS sequence"/>
</dbReference>
<dbReference type="Gene3D" id="3.30.70.270">
    <property type="match status" value="1"/>
</dbReference>
<dbReference type="InterPro" id="IPR043502">
    <property type="entry name" value="DNA/RNA_pol_sf"/>
</dbReference>
<dbReference type="GO" id="GO:0004523">
    <property type="term" value="F:RNA-DNA hybrid ribonuclease activity"/>
    <property type="evidence" value="ECO:0007669"/>
    <property type="project" value="InterPro"/>
</dbReference>
<dbReference type="InterPro" id="IPR000477">
    <property type="entry name" value="RT_dom"/>
</dbReference>
<accession>A0A371GIP8</accession>
<dbReference type="AlphaFoldDB" id="A0A371GIP8"/>
<evidence type="ECO:0000313" key="4">
    <source>
        <dbReference type="EMBL" id="RDX90448.1"/>
    </source>
</evidence>
<dbReference type="Gene3D" id="3.10.10.10">
    <property type="entry name" value="HIV Type 1 Reverse Transcriptase, subunit A, domain 1"/>
    <property type="match status" value="1"/>
</dbReference>
<protein>
    <submittedName>
        <fullName evidence="4">Uncharacterized protein</fullName>
    </submittedName>
</protein>
<comment type="caution">
    <text evidence="4">The sequence shown here is derived from an EMBL/GenBank/DDBJ whole genome shotgun (WGS) entry which is preliminary data.</text>
</comment>
<feature type="non-terminal residue" evidence="4">
    <location>
        <position position="1"/>
    </location>
</feature>
<feature type="domain" description="Reverse transcriptase" evidence="2">
    <location>
        <begin position="65"/>
        <end position="157"/>
    </location>
</feature>
<organism evidence="4 5">
    <name type="scientific">Mucuna pruriens</name>
    <name type="common">Velvet bean</name>
    <name type="synonym">Dolichos pruriens</name>
    <dbReference type="NCBI Taxonomy" id="157652"/>
    <lineage>
        <taxon>Eukaryota</taxon>
        <taxon>Viridiplantae</taxon>
        <taxon>Streptophyta</taxon>
        <taxon>Embryophyta</taxon>
        <taxon>Tracheophyta</taxon>
        <taxon>Spermatophyta</taxon>
        <taxon>Magnoliopsida</taxon>
        <taxon>eudicotyledons</taxon>
        <taxon>Gunneridae</taxon>
        <taxon>Pentapetalae</taxon>
        <taxon>rosids</taxon>
        <taxon>fabids</taxon>
        <taxon>Fabales</taxon>
        <taxon>Fabaceae</taxon>
        <taxon>Papilionoideae</taxon>
        <taxon>50 kb inversion clade</taxon>
        <taxon>NPAAA clade</taxon>
        <taxon>indigoferoid/millettioid clade</taxon>
        <taxon>Phaseoleae</taxon>
        <taxon>Mucuna</taxon>
    </lineage>
</organism>
<dbReference type="Pfam" id="PF13456">
    <property type="entry name" value="RVT_3"/>
    <property type="match status" value="1"/>
</dbReference>
<dbReference type="PANTHER" id="PTHR48475:SF1">
    <property type="entry name" value="RNASE H TYPE-1 DOMAIN-CONTAINING PROTEIN"/>
    <property type="match status" value="1"/>
</dbReference>
<dbReference type="InterPro" id="IPR012337">
    <property type="entry name" value="RNaseH-like_sf"/>
</dbReference>
<sequence>MLGLDTTIVEHRLPPIPNTISVQQQLRRIKPKVTLKIKEEVDKQWNAGFLVIAKYTQRVANIVPIPKKDEKVRMCVDYKDLNWASPKDNFPLPHIDILVDNTTQHAFYSFMDSFSRYNQIQMVVEDREKTTFITTRGTFCYKVIPFKLKNAGATYQRPCLRGRYDSKVEDAGSACGRPEKALRETMKIQAQAKPNKMHLWGQNRKVVGFQSQRERGIEVDPDKVKAIWNMTSPRTKTEVKGFLGRFTSQLIDTCIPIFKLAQKNQKMEWNDECRQTILGNTSRPRPGNTREAPNPLPNSARRTNELSSGATRHLKKERIGHILSQQEIHKLRTKIPNVGVNVLCSSLDGKKVEAVHAGPYYVAHSQDGPPQVYLQKTNIDRADSTLENGFTSQKAIKGSALAEKLAHHSLDDYQPRLHEFPDEHILSVEEVGSESELARWKLWFDRASNLLGNGIGAVLTSLEGQCFPFSARLGFNCTNDMAEYKACAIRITMAIEHQVEKLKVFSDLVLVIYQLRGEWETRDAKLIPYHDHVMEMIEHFDKITFYYVPRDENQMADALATLSSMLLVNKE</sequence>
<dbReference type="CDD" id="cd09279">
    <property type="entry name" value="RNase_HI_like"/>
    <property type="match status" value="1"/>
</dbReference>